<dbReference type="SFLD" id="SFLDS00029">
    <property type="entry name" value="Radical_SAM"/>
    <property type="match status" value="1"/>
</dbReference>
<evidence type="ECO:0000256" key="2">
    <source>
        <dbReference type="ARBA" id="ARBA00022691"/>
    </source>
</evidence>
<dbReference type="InterPro" id="IPR007197">
    <property type="entry name" value="rSAM"/>
</dbReference>
<keyword evidence="4" id="KW-0408">Iron</keyword>
<dbReference type="AlphaFoldDB" id="A0A6B8VN01"/>
<dbReference type="PANTHER" id="PTHR43273:SF3">
    <property type="entry name" value="ANAEROBIC SULFATASE-MATURATING ENZYME HOMOLOG ASLB-RELATED"/>
    <property type="match status" value="1"/>
</dbReference>
<comment type="similarity">
    <text evidence="6">Belongs to the radical SAM superfamily. Anaerobic sulfatase-maturating enzyme family.</text>
</comment>
<dbReference type="GO" id="GO:0046872">
    <property type="term" value="F:metal ion binding"/>
    <property type="evidence" value="ECO:0007669"/>
    <property type="project" value="UniProtKB-KW"/>
</dbReference>
<dbReference type="CDD" id="cd01335">
    <property type="entry name" value="Radical_SAM"/>
    <property type="match status" value="1"/>
</dbReference>
<dbReference type="InterPro" id="IPR058240">
    <property type="entry name" value="rSAM_sf"/>
</dbReference>
<evidence type="ECO:0000313" key="9">
    <source>
        <dbReference type="Proteomes" id="UP000427071"/>
    </source>
</evidence>
<protein>
    <recommendedName>
        <fullName evidence="7">4Fe4S-binding SPASM domain-containing protein</fullName>
    </recommendedName>
</protein>
<keyword evidence="3" id="KW-0479">Metal-binding</keyword>
<keyword evidence="5" id="KW-0411">Iron-sulfur</keyword>
<evidence type="ECO:0000256" key="5">
    <source>
        <dbReference type="ARBA" id="ARBA00023014"/>
    </source>
</evidence>
<dbReference type="InterPro" id="IPR023885">
    <property type="entry name" value="4Fe4S-binding_SPASM_dom"/>
</dbReference>
<dbReference type="SUPFAM" id="SSF102114">
    <property type="entry name" value="Radical SAM enzymes"/>
    <property type="match status" value="1"/>
</dbReference>
<dbReference type="PANTHER" id="PTHR43273">
    <property type="entry name" value="ANAEROBIC SULFATASE-MATURATING ENZYME HOMOLOG ASLB-RELATED"/>
    <property type="match status" value="1"/>
</dbReference>
<organism evidence="8 9">
    <name type="scientific">Corynebacterium kalinowskii</name>
    <dbReference type="NCBI Taxonomy" id="2675216"/>
    <lineage>
        <taxon>Bacteria</taxon>
        <taxon>Bacillati</taxon>
        <taxon>Actinomycetota</taxon>
        <taxon>Actinomycetes</taxon>
        <taxon>Mycobacteriales</taxon>
        <taxon>Corynebacteriaceae</taxon>
        <taxon>Corynebacterium</taxon>
    </lineage>
</organism>
<keyword evidence="2" id="KW-0949">S-adenosyl-L-methionine</keyword>
<keyword evidence="9" id="KW-1185">Reference proteome</keyword>
<evidence type="ECO:0000259" key="7">
    <source>
        <dbReference type="Pfam" id="PF13186"/>
    </source>
</evidence>
<dbReference type="KEGG" id="ckw:CKALI_09695"/>
<dbReference type="EMBL" id="CP046452">
    <property type="protein sequence ID" value="QGU02794.1"/>
    <property type="molecule type" value="Genomic_DNA"/>
</dbReference>
<gene>
    <name evidence="8" type="ORF">CKALI_09695</name>
</gene>
<evidence type="ECO:0000256" key="1">
    <source>
        <dbReference type="ARBA" id="ARBA00001966"/>
    </source>
</evidence>
<dbReference type="Proteomes" id="UP000427071">
    <property type="component" value="Chromosome"/>
</dbReference>
<comment type="cofactor">
    <cofactor evidence="1">
        <name>[4Fe-4S] cluster</name>
        <dbReference type="ChEBI" id="CHEBI:49883"/>
    </cofactor>
</comment>
<dbReference type="InterPro" id="IPR023867">
    <property type="entry name" value="Sulphatase_maturase_rSAM"/>
</dbReference>
<dbReference type="Pfam" id="PF13186">
    <property type="entry name" value="SPASM"/>
    <property type="match status" value="1"/>
</dbReference>
<dbReference type="NCBIfam" id="TIGR04085">
    <property type="entry name" value="rSAM_more_4Fe4S"/>
    <property type="match status" value="1"/>
</dbReference>
<dbReference type="GO" id="GO:0051536">
    <property type="term" value="F:iron-sulfur cluster binding"/>
    <property type="evidence" value="ECO:0007669"/>
    <property type="project" value="UniProtKB-KW"/>
</dbReference>
<name>A0A6B8VN01_9CORY</name>
<dbReference type="Gene3D" id="3.20.20.70">
    <property type="entry name" value="Aldolase class I"/>
    <property type="match status" value="1"/>
</dbReference>
<evidence type="ECO:0000256" key="3">
    <source>
        <dbReference type="ARBA" id="ARBA00022723"/>
    </source>
</evidence>
<dbReference type="RefSeq" id="WP_231580455.1">
    <property type="nucleotide sequence ID" value="NZ_CP046452.1"/>
</dbReference>
<accession>A0A6B8VN01</accession>
<evidence type="ECO:0000256" key="4">
    <source>
        <dbReference type="ARBA" id="ARBA00023004"/>
    </source>
</evidence>
<sequence length="586" mass="67751">MADLQLFHQAIKLTFVPNQYCNLGCSYCYLGDLTENRDTYDDVVSQFHAIARHLEHQGILIDALLLHGAEISLLPQPVLRELFQAYTDYRARYKSEFKALGKRTNSPIHIKTNLYNFHVLRPLYEEFQVSISGSFDLPFSLHEELRTTKQGKSTLQRTLDNVLLLKDYPYPKGISCVVGKPHLLRIDEFIENIEWLDAQGFDMCTDFYIMFAYDSANANYKSQLTQEEMVEFLNRLREHFTGTKFERAIYYEWFKEFTHDYCTNQINCGTNNFLAQKDGDVYPCHRGQAEPDLKFGNIIQLGMPELVASGEKTIQKYEAANEPLSKECRECPWFYLCYAGCPIERNNTRGNKSYTCALQKELYKAQPDRFPPKPEFSRRQVDAFIRQNQPHIYDDLTVPRLMNFNPELLDPANSLPALIQRDDVLQEMFRPGAIKLIVNGQATDLYSSHLYGRMTQVTLSPEDSVHVAVDKRYWALNGGDLGNAIKVQLLSDSPVVYGDEQRTKMSHVATFDAYPAQLQELSDAWILDLTPFLRLHAASFLPDFGNLISVTTLRAREYHYSKHGKNAFYHLETINLPFPEFRFEWG</sequence>
<dbReference type="SFLD" id="SFLDG01067">
    <property type="entry name" value="SPASM/twitch_domain_containing"/>
    <property type="match status" value="1"/>
</dbReference>
<proteinExistence type="inferred from homology"/>
<feature type="domain" description="4Fe4S-binding SPASM" evidence="7">
    <location>
        <begin position="271"/>
        <end position="332"/>
    </location>
</feature>
<evidence type="ECO:0000313" key="8">
    <source>
        <dbReference type="EMBL" id="QGU02794.1"/>
    </source>
</evidence>
<reference evidence="9" key="1">
    <citation type="submission" date="2019-11" db="EMBL/GenBank/DDBJ databases">
        <title>Complete genome sequence of Corynebacterium kalinowskii 1959, a novel Corynebacterium species isolated from soil of a small paddock in Vilsendorf, Germany.</title>
        <authorList>
            <person name="Schaffert L."/>
            <person name="Ruwe M."/>
            <person name="Milse J."/>
            <person name="Hanuschka K."/>
            <person name="Ortseifen V."/>
            <person name="Droste J."/>
            <person name="Brandt D."/>
            <person name="Schlueter L."/>
            <person name="Kutter Y."/>
            <person name="Vinke S."/>
            <person name="Viehoefer P."/>
            <person name="Jacob L."/>
            <person name="Luebke N.-C."/>
            <person name="Schulte-Berndt E."/>
            <person name="Hain C."/>
            <person name="Linder M."/>
            <person name="Schmidt P."/>
            <person name="Wollenschlaeger L."/>
            <person name="Luttermann T."/>
            <person name="Thieme E."/>
            <person name="Hassa J."/>
            <person name="Haak M."/>
            <person name="Wittchen M."/>
            <person name="Mentz A."/>
            <person name="Persicke M."/>
            <person name="Busche T."/>
            <person name="Ruckert C."/>
        </authorList>
    </citation>
    <scope>NUCLEOTIDE SEQUENCE [LARGE SCALE GENOMIC DNA]</scope>
    <source>
        <strain evidence="9">1959</strain>
    </source>
</reference>
<evidence type="ECO:0000256" key="6">
    <source>
        <dbReference type="ARBA" id="ARBA00023601"/>
    </source>
</evidence>
<dbReference type="GO" id="GO:0016491">
    <property type="term" value="F:oxidoreductase activity"/>
    <property type="evidence" value="ECO:0007669"/>
    <property type="project" value="InterPro"/>
</dbReference>
<dbReference type="InterPro" id="IPR013785">
    <property type="entry name" value="Aldolase_TIM"/>
</dbReference>